<evidence type="ECO:0000259" key="7">
    <source>
        <dbReference type="PROSITE" id="PS51746"/>
    </source>
</evidence>
<comment type="similarity">
    <text evidence="5">Belongs to the PP2C family.</text>
</comment>
<evidence type="ECO:0000256" key="5">
    <source>
        <dbReference type="RuleBase" id="RU003465"/>
    </source>
</evidence>
<keyword evidence="6" id="KW-0812">Transmembrane</keyword>
<organism evidence="8">
    <name type="scientific">Bicosoecida sp. CB-2014</name>
    <dbReference type="NCBI Taxonomy" id="1486930"/>
    <lineage>
        <taxon>Eukaryota</taxon>
        <taxon>Sar</taxon>
        <taxon>Stramenopiles</taxon>
        <taxon>Bigyra</taxon>
        <taxon>Opalozoa</taxon>
        <taxon>Bicosoecida</taxon>
    </lineage>
</organism>
<comment type="subcellular location">
    <subcellularLocation>
        <location evidence="1">Membrane</location>
        <topology evidence="1">Peripheral membrane protein</topology>
    </subcellularLocation>
</comment>
<dbReference type="GO" id="GO:0046872">
    <property type="term" value="F:metal ion binding"/>
    <property type="evidence" value="ECO:0007669"/>
    <property type="project" value="UniProtKB-KW"/>
</dbReference>
<gene>
    <name evidence="8" type="ORF">BSP0115_LOCUS7638</name>
</gene>
<keyword evidence="3 5" id="KW-0378">Hydrolase</keyword>
<dbReference type="PROSITE" id="PS01032">
    <property type="entry name" value="PPM_1"/>
    <property type="match status" value="1"/>
</dbReference>
<dbReference type="GO" id="GO:0016020">
    <property type="term" value="C:membrane"/>
    <property type="evidence" value="ECO:0007669"/>
    <property type="project" value="UniProtKB-SubCell"/>
</dbReference>
<name>A0A7S1G7D5_9STRA</name>
<dbReference type="PANTHER" id="PTHR47992">
    <property type="entry name" value="PROTEIN PHOSPHATASE"/>
    <property type="match status" value="1"/>
</dbReference>
<dbReference type="InterPro" id="IPR015655">
    <property type="entry name" value="PP2C"/>
</dbReference>
<dbReference type="InterPro" id="IPR000222">
    <property type="entry name" value="PP2C_BS"/>
</dbReference>
<dbReference type="AlphaFoldDB" id="A0A7S1G7D5"/>
<dbReference type="SUPFAM" id="SSF81606">
    <property type="entry name" value="PP2C-like"/>
    <property type="match status" value="1"/>
</dbReference>
<evidence type="ECO:0000256" key="1">
    <source>
        <dbReference type="ARBA" id="ARBA00004170"/>
    </source>
</evidence>
<dbReference type="CDD" id="cd00143">
    <property type="entry name" value="PP2Cc"/>
    <property type="match status" value="1"/>
</dbReference>
<dbReference type="PROSITE" id="PS51746">
    <property type="entry name" value="PPM_2"/>
    <property type="match status" value="1"/>
</dbReference>
<dbReference type="SMART" id="SM00331">
    <property type="entry name" value="PP2C_SIG"/>
    <property type="match status" value="1"/>
</dbReference>
<keyword evidence="6" id="KW-1133">Transmembrane helix</keyword>
<keyword evidence="4 5" id="KW-0904">Protein phosphatase</keyword>
<accession>A0A7S1G7D5</accession>
<evidence type="ECO:0000313" key="8">
    <source>
        <dbReference type="EMBL" id="CAD8914385.1"/>
    </source>
</evidence>
<feature type="transmembrane region" description="Helical" evidence="6">
    <location>
        <begin position="6"/>
        <end position="27"/>
    </location>
</feature>
<dbReference type="Pfam" id="PF00481">
    <property type="entry name" value="PP2C"/>
    <property type="match status" value="1"/>
</dbReference>
<reference evidence="8" key="1">
    <citation type="submission" date="2021-01" db="EMBL/GenBank/DDBJ databases">
        <authorList>
            <person name="Corre E."/>
            <person name="Pelletier E."/>
            <person name="Niang G."/>
            <person name="Scheremetjew M."/>
            <person name="Finn R."/>
            <person name="Kale V."/>
            <person name="Holt S."/>
            <person name="Cochrane G."/>
            <person name="Meng A."/>
            <person name="Brown T."/>
            <person name="Cohen L."/>
        </authorList>
    </citation>
    <scope>NUCLEOTIDE SEQUENCE</scope>
    <source>
        <strain evidence="8">Ms1</strain>
    </source>
</reference>
<evidence type="ECO:0000256" key="6">
    <source>
        <dbReference type="SAM" id="Phobius"/>
    </source>
</evidence>
<dbReference type="InterPro" id="IPR001932">
    <property type="entry name" value="PPM-type_phosphatase-like_dom"/>
</dbReference>
<dbReference type="InterPro" id="IPR036457">
    <property type="entry name" value="PPM-type-like_dom_sf"/>
</dbReference>
<keyword evidence="2" id="KW-0479">Metal-binding</keyword>
<evidence type="ECO:0000256" key="3">
    <source>
        <dbReference type="ARBA" id="ARBA00022801"/>
    </source>
</evidence>
<dbReference type="GO" id="GO:0004722">
    <property type="term" value="F:protein serine/threonine phosphatase activity"/>
    <property type="evidence" value="ECO:0007669"/>
    <property type="project" value="InterPro"/>
</dbReference>
<evidence type="ECO:0000256" key="4">
    <source>
        <dbReference type="ARBA" id="ARBA00022912"/>
    </source>
</evidence>
<sequence length="333" mass="36140">MLDLLWSHPGVAAVLLAIFALVIYRLYHSSNARSGFIREFTKRQRITSNVVFRYGVVEIKGRRAYMEDRHVEVGMLNGREGDSLYAVFDGHGGPRASEFCVERVPRNLLNSRYFAEGNIEHALVDAFTRTDDEFMMQARAECLDDGTTAIAACVRNGNEIFVANAGDSRGIVVQRQGKVFAVSDDHKPNRPDEMARIKAAGGAVYFHGVWRVQGILAVSRAIGDRILKAYVTARPDVARWEVTAADKFLVLATDGLWDVMSNEEVGEVIVTLADPQEAAARLVEYAFTRGSADNITVLVVDLTSTQMAASGGAGAGAAAAAGATGSYSDDKQS</sequence>
<dbReference type="SMART" id="SM00332">
    <property type="entry name" value="PP2Cc"/>
    <property type="match status" value="1"/>
</dbReference>
<evidence type="ECO:0000256" key="2">
    <source>
        <dbReference type="ARBA" id="ARBA00022723"/>
    </source>
</evidence>
<feature type="domain" description="PPM-type phosphatase" evidence="7">
    <location>
        <begin position="53"/>
        <end position="302"/>
    </location>
</feature>
<dbReference type="Gene3D" id="3.60.40.10">
    <property type="entry name" value="PPM-type phosphatase domain"/>
    <property type="match status" value="1"/>
</dbReference>
<dbReference type="EMBL" id="HBFS01011063">
    <property type="protein sequence ID" value="CAD8914385.1"/>
    <property type="molecule type" value="Transcribed_RNA"/>
</dbReference>
<protein>
    <recommendedName>
        <fullName evidence="7">PPM-type phosphatase domain-containing protein</fullName>
    </recommendedName>
</protein>
<keyword evidence="6" id="KW-0472">Membrane</keyword>
<proteinExistence type="inferred from homology"/>